<proteinExistence type="inferred from homology"/>
<evidence type="ECO:0000256" key="1">
    <source>
        <dbReference type="ARBA" id="ARBA00006274"/>
    </source>
</evidence>
<reference evidence="8" key="1">
    <citation type="submission" date="2014-05" db="EMBL/GenBank/DDBJ databases">
        <title>The genome and life-stage specific transcriptomes of Globodera pallida elucidate key aspects of plant parasitism by a cyst nematode.</title>
        <authorList>
            <person name="Cotton J.A."/>
            <person name="Lilley C.J."/>
            <person name="Jones L.M."/>
            <person name="Kikuchi T."/>
            <person name="Reid A.J."/>
            <person name="Thorpe P."/>
            <person name="Tsai I.J."/>
            <person name="Beasley H."/>
            <person name="Blok V."/>
            <person name="Cock P.J.A."/>
            <person name="Van den Akker S.E."/>
            <person name="Holroyd N."/>
            <person name="Hunt M."/>
            <person name="Mantelin S."/>
            <person name="Naghra H."/>
            <person name="Pain A."/>
            <person name="Palomares-Rius J.E."/>
            <person name="Zarowiecki M."/>
            <person name="Berriman M."/>
            <person name="Jones J.T."/>
            <person name="Urwin P.E."/>
        </authorList>
    </citation>
    <scope>NUCLEOTIDE SEQUENCE [LARGE SCALE GENOMIC DNA]</scope>
    <source>
        <strain evidence="8">Lindley</strain>
    </source>
</reference>
<dbReference type="InterPro" id="IPR036409">
    <property type="entry name" value="Aldolase_II/adducin_N_sf"/>
</dbReference>
<keyword evidence="4" id="KW-0862">Zinc</keyword>
<dbReference type="GO" id="GO:0016832">
    <property type="term" value="F:aldehyde-lyase activity"/>
    <property type="evidence" value="ECO:0007669"/>
    <property type="project" value="TreeGrafter"/>
</dbReference>
<evidence type="ECO:0000313" key="8">
    <source>
        <dbReference type="Proteomes" id="UP000050741"/>
    </source>
</evidence>
<keyword evidence="2" id="KW-0028">Amino-acid biosynthesis</keyword>
<keyword evidence="3" id="KW-0479">Metal-binding</keyword>
<dbReference type="PANTHER" id="PTHR22789">
    <property type="entry name" value="FUCULOSE PHOSPHATE ALDOLASE"/>
    <property type="match status" value="1"/>
</dbReference>
<dbReference type="CDD" id="cd02232">
    <property type="entry name" value="cupin_ARD"/>
    <property type="match status" value="1"/>
</dbReference>
<dbReference type="NCBIfam" id="TIGR03328">
    <property type="entry name" value="salvage_mtnB"/>
    <property type="match status" value="1"/>
</dbReference>
<dbReference type="GO" id="GO:0019284">
    <property type="term" value="P:L-methionine salvage from S-adenosylmethionine"/>
    <property type="evidence" value="ECO:0007669"/>
    <property type="project" value="InterPro"/>
</dbReference>
<protein>
    <submittedName>
        <fullName evidence="9">Aldolase_II domain-containing protein</fullName>
    </submittedName>
</protein>
<dbReference type="InterPro" id="IPR017714">
    <property type="entry name" value="MethylthioRu-1-P_deHdtase_MtnB"/>
</dbReference>
<evidence type="ECO:0000256" key="4">
    <source>
        <dbReference type="ARBA" id="ARBA00022833"/>
    </source>
</evidence>
<dbReference type="GO" id="GO:0019323">
    <property type="term" value="P:pentose catabolic process"/>
    <property type="evidence" value="ECO:0007669"/>
    <property type="project" value="TreeGrafter"/>
</dbReference>
<dbReference type="InterPro" id="IPR023956">
    <property type="entry name" value="ARD_bac"/>
</dbReference>
<evidence type="ECO:0000256" key="5">
    <source>
        <dbReference type="ARBA" id="ARBA00023167"/>
    </source>
</evidence>
<evidence type="ECO:0000256" key="3">
    <source>
        <dbReference type="ARBA" id="ARBA00022723"/>
    </source>
</evidence>
<dbReference type="GO" id="GO:0005506">
    <property type="term" value="F:iron ion binding"/>
    <property type="evidence" value="ECO:0007669"/>
    <property type="project" value="InterPro"/>
</dbReference>
<keyword evidence="8" id="KW-1185">Reference proteome</keyword>
<dbReference type="InterPro" id="IPR001303">
    <property type="entry name" value="Aldolase_II/adducin_N"/>
</dbReference>
<dbReference type="SMART" id="SM01007">
    <property type="entry name" value="Aldolase_II"/>
    <property type="match status" value="1"/>
</dbReference>
<dbReference type="HAMAP" id="MF_01677">
    <property type="entry name" value="Salvage_MtnB"/>
    <property type="match status" value="1"/>
</dbReference>
<evidence type="ECO:0000256" key="2">
    <source>
        <dbReference type="ARBA" id="ARBA00022605"/>
    </source>
</evidence>
<dbReference type="GO" id="GO:0010309">
    <property type="term" value="F:acireductone dioxygenase [iron(II)-requiring] activity"/>
    <property type="evidence" value="ECO:0007669"/>
    <property type="project" value="InterPro"/>
</dbReference>
<dbReference type="InterPro" id="IPR014710">
    <property type="entry name" value="RmlC-like_jellyroll"/>
</dbReference>
<dbReference type="SUPFAM" id="SSF51182">
    <property type="entry name" value="RmlC-like cupins"/>
    <property type="match status" value="1"/>
</dbReference>
<dbReference type="Gene3D" id="2.60.120.10">
    <property type="entry name" value="Jelly Rolls"/>
    <property type="match status" value="1"/>
</dbReference>
<dbReference type="Gene3D" id="3.40.225.10">
    <property type="entry name" value="Class II aldolase/adducin N-terminal domain"/>
    <property type="match status" value="1"/>
</dbReference>
<reference evidence="9" key="2">
    <citation type="submission" date="2016-06" db="UniProtKB">
        <authorList>
            <consortium name="WormBaseParasite"/>
        </authorList>
    </citation>
    <scope>IDENTIFICATION</scope>
</reference>
<dbReference type="Pfam" id="PF00596">
    <property type="entry name" value="Aldolase_II"/>
    <property type="match status" value="1"/>
</dbReference>
<sequence>MTMSFEEAAQGLVEVGRRLDARGWAPATAGNYSVRLDDGSIAVTVSGWHKGRLTPAGVMRVDLDGNPLTPGKPSAETDLHLSLYRLFPDAGAVLHGHSPEAVGMSRAAADASEWVFAGHEMLKVFPGNTTHEAEIRLPIVDNSQDMAVIEEAIRPALLAPNAAPAYLIRSHGLYAWGKDLAEAERGVETMTHLRIFEESGGAPVTDTRDAAEIAAALSPIGVRFEQWASRPLAADAGQDEVLEAFAPEVERLKAENGYQSVDVIRMVPDHPEKANLRTKFLSEHRHSEDEVRFFVEGEGLFTLREGEKIYAVLCEEGDLISVPAGTRHWFDMGPSPRFTAIRLFTNADGWIANFTGDPIAERFPRHEPVTA</sequence>
<dbReference type="InterPro" id="IPR050197">
    <property type="entry name" value="Aldolase_class_II_sugar_metab"/>
</dbReference>
<dbReference type="Pfam" id="PF03079">
    <property type="entry name" value="ARD"/>
    <property type="match status" value="1"/>
</dbReference>
<evidence type="ECO:0000313" key="9">
    <source>
        <dbReference type="WBParaSite" id="GPLIN_001011200"/>
    </source>
</evidence>
<comment type="similarity">
    <text evidence="1">Belongs to the aldolase class II family. Adducin subfamily.</text>
</comment>
<dbReference type="InterPro" id="IPR004313">
    <property type="entry name" value="ARD"/>
</dbReference>
<keyword evidence="5" id="KW-0486">Methionine biosynthesis</keyword>
<dbReference type="GO" id="GO:0019509">
    <property type="term" value="P:L-methionine salvage from methylthioadenosine"/>
    <property type="evidence" value="ECO:0007669"/>
    <property type="project" value="InterPro"/>
</dbReference>
<dbReference type="GO" id="GO:0016151">
    <property type="term" value="F:nickel cation binding"/>
    <property type="evidence" value="ECO:0007669"/>
    <property type="project" value="InterPro"/>
</dbReference>
<dbReference type="GO" id="GO:0005829">
    <property type="term" value="C:cytosol"/>
    <property type="evidence" value="ECO:0007669"/>
    <property type="project" value="TreeGrafter"/>
</dbReference>
<dbReference type="WBParaSite" id="GPLIN_001011200">
    <property type="protein sequence ID" value="GPLIN_001011200"/>
    <property type="gene ID" value="GPLIN_001011200"/>
</dbReference>
<keyword evidence="6" id="KW-0456">Lyase</keyword>
<name>A0A183CB61_GLOPA</name>
<dbReference type="GO" id="GO:0010308">
    <property type="term" value="F:acireductone dioxygenase (Ni2+-requiring) activity"/>
    <property type="evidence" value="ECO:0007669"/>
    <property type="project" value="InterPro"/>
</dbReference>
<evidence type="ECO:0000256" key="6">
    <source>
        <dbReference type="ARBA" id="ARBA00023239"/>
    </source>
</evidence>
<evidence type="ECO:0000259" key="7">
    <source>
        <dbReference type="SMART" id="SM01007"/>
    </source>
</evidence>
<dbReference type="PANTHER" id="PTHR22789:SF0">
    <property type="entry name" value="3-OXO-TETRONATE 4-PHOSPHATE DECARBOXYLASE-RELATED"/>
    <property type="match status" value="1"/>
</dbReference>
<dbReference type="Proteomes" id="UP000050741">
    <property type="component" value="Unassembled WGS sequence"/>
</dbReference>
<dbReference type="AlphaFoldDB" id="A0A183CB61"/>
<dbReference type="HAMAP" id="MF_01682">
    <property type="entry name" value="Salvage_MtnD"/>
    <property type="match status" value="1"/>
</dbReference>
<feature type="domain" description="Class II aldolase/adducin N-terminal" evidence="7">
    <location>
        <begin position="10"/>
        <end position="198"/>
    </location>
</feature>
<accession>A0A183CB61</accession>
<organism evidence="8 9">
    <name type="scientific">Globodera pallida</name>
    <name type="common">Potato cyst nematode worm</name>
    <name type="synonym">Heterodera pallida</name>
    <dbReference type="NCBI Taxonomy" id="36090"/>
    <lineage>
        <taxon>Eukaryota</taxon>
        <taxon>Metazoa</taxon>
        <taxon>Ecdysozoa</taxon>
        <taxon>Nematoda</taxon>
        <taxon>Chromadorea</taxon>
        <taxon>Rhabditida</taxon>
        <taxon>Tylenchina</taxon>
        <taxon>Tylenchomorpha</taxon>
        <taxon>Tylenchoidea</taxon>
        <taxon>Heteroderidae</taxon>
        <taxon>Heteroderinae</taxon>
        <taxon>Globodera</taxon>
    </lineage>
</organism>
<dbReference type="InterPro" id="IPR011051">
    <property type="entry name" value="RmlC_Cupin_sf"/>
</dbReference>
<dbReference type="SUPFAM" id="SSF53639">
    <property type="entry name" value="AraD/HMP-PK domain-like"/>
    <property type="match status" value="1"/>
</dbReference>